<dbReference type="RefSeq" id="WP_434030177.1">
    <property type="nucleotide sequence ID" value="NZ_BNBA01000065.1"/>
</dbReference>
<evidence type="ECO:0000313" key="1">
    <source>
        <dbReference type="EMBL" id="GHH61518.1"/>
    </source>
</evidence>
<proteinExistence type="predicted"/>
<name>A0A919KK65_9XANT</name>
<protein>
    <submittedName>
        <fullName evidence="1">Uncharacterized protein</fullName>
    </submittedName>
</protein>
<dbReference type="EMBL" id="BNBA01000065">
    <property type="protein sequence ID" value="GHH61518.1"/>
    <property type="molecule type" value="Genomic_DNA"/>
</dbReference>
<dbReference type="AlphaFoldDB" id="A0A919KK65"/>
<accession>A0A919KK65</accession>
<gene>
    <name evidence="1" type="ORF">GCM10009090_38130</name>
</gene>
<dbReference type="Proteomes" id="UP000623958">
    <property type="component" value="Unassembled WGS sequence"/>
</dbReference>
<sequence>MVTTRLASWIGLLGLLLAAASVLGMSRAPRPLEIRLDSGRIIACIPSDENDIVEVADAGVTPIGGLDNQLPAKPWQITLGSGSLPLRLKPGECLVFQQRPTGYIDTVSPSELQEQWPYTFAIRSAALGKNGTRNHNGDFCVGHVGGTLKVVQVPHTSAAVTKATCRRLLGSSAAPENAR</sequence>
<organism evidence="1 2">
    <name type="scientific">Xanthomonas boreopolis</name>
    <dbReference type="NCBI Taxonomy" id="86183"/>
    <lineage>
        <taxon>Bacteria</taxon>
        <taxon>Pseudomonadati</taxon>
        <taxon>Pseudomonadota</taxon>
        <taxon>Gammaproteobacteria</taxon>
        <taxon>Lysobacterales</taxon>
        <taxon>Lysobacteraceae</taxon>
        <taxon>Xanthomonas</taxon>
    </lineage>
</organism>
<evidence type="ECO:0000313" key="2">
    <source>
        <dbReference type="Proteomes" id="UP000623958"/>
    </source>
</evidence>
<reference evidence="1" key="2">
    <citation type="submission" date="2020-09" db="EMBL/GenBank/DDBJ databases">
        <authorList>
            <person name="Sun Q."/>
            <person name="Ohkuma M."/>
        </authorList>
    </citation>
    <scope>NUCLEOTIDE SEQUENCE</scope>
    <source>
        <strain evidence="1">JCM 13306</strain>
    </source>
</reference>
<reference evidence="1" key="1">
    <citation type="journal article" date="2014" name="Int. J. Syst. Evol. Microbiol.">
        <title>Complete genome sequence of Corynebacterium casei LMG S-19264T (=DSM 44701T), isolated from a smear-ripened cheese.</title>
        <authorList>
            <consortium name="US DOE Joint Genome Institute (JGI-PGF)"/>
            <person name="Walter F."/>
            <person name="Albersmeier A."/>
            <person name="Kalinowski J."/>
            <person name="Ruckert C."/>
        </authorList>
    </citation>
    <scope>NUCLEOTIDE SEQUENCE</scope>
    <source>
        <strain evidence="1">JCM 13306</strain>
    </source>
</reference>
<comment type="caution">
    <text evidence="1">The sequence shown here is derived from an EMBL/GenBank/DDBJ whole genome shotgun (WGS) entry which is preliminary data.</text>
</comment>
<keyword evidence="2" id="KW-1185">Reference proteome</keyword>